<dbReference type="RefSeq" id="WP_184732713.1">
    <property type="nucleotide sequence ID" value="NZ_BMRW01000003.1"/>
</dbReference>
<keyword evidence="2" id="KW-0812">Transmembrane</keyword>
<sequence length="169" mass="17240">MSSKQSAPKGARKTTRASRPTAEAAARSSRPSSTAPEPTGPRPRRLTAAAVLTGLEGAALVVCGVTLLVLVVTDKPDSMRQAVTGGLTVLALAALPLAAARGLWLRRRWSRGPAMITQIMAMPVAWTLFNGGGMLIAGAVVLALVAVAALGLVVNPTATEALGIGPRET</sequence>
<evidence type="ECO:0000313" key="4">
    <source>
        <dbReference type="Proteomes" id="UP000556436"/>
    </source>
</evidence>
<organism evidence="3 4">
    <name type="scientific">Streptomyces netropsis</name>
    <name type="common">Streptoverticillium netropsis</name>
    <dbReference type="NCBI Taxonomy" id="55404"/>
    <lineage>
        <taxon>Bacteria</taxon>
        <taxon>Bacillati</taxon>
        <taxon>Actinomycetota</taxon>
        <taxon>Actinomycetes</taxon>
        <taxon>Kitasatosporales</taxon>
        <taxon>Streptomycetaceae</taxon>
        <taxon>Streptomyces</taxon>
    </lineage>
</organism>
<proteinExistence type="predicted"/>
<feature type="region of interest" description="Disordered" evidence="1">
    <location>
        <begin position="1"/>
        <end position="44"/>
    </location>
</feature>
<feature type="transmembrane region" description="Helical" evidence="2">
    <location>
        <begin position="46"/>
        <end position="70"/>
    </location>
</feature>
<reference evidence="3 4" key="1">
    <citation type="submission" date="2020-08" db="EMBL/GenBank/DDBJ databases">
        <title>Genomic Encyclopedia of Type Strains, Phase III (KMG-III): the genomes of soil and plant-associated and newly described type strains.</title>
        <authorList>
            <person name="Whitman W."/>
        </authorList>
    </citation>
    <scope>NUCLEOTIDE SEQUENCE [LARGE SCALE GENOMIC DNA]</scope>
    <source>
        <strain evidence="3 4">CECT 3265</strain>
    </source>
</reference>
<dbReference type="EMBL" id="JACHJG010000003">
    <property type="protein sequence ID" value="MBB4885845.1"/>
    <property type="molecule type" value="Genomic_DNA"/>
</dbReference>
<keyword evidence="4" id="KW-1185">Reference proteome</keyword>
<evidence type="ECO:0000313" key="3">
    <source>
        <dbReference type="EMBL" id="MBB4885845.1"/>
    </source>
</evidence>
<feature type="transmembrane region" description="Helical" evidence="2">
    <location>
        <begin position="82"/>
        <end position="100"/>
    </location>
</feature>
<accession>A0A7W7PEN5</accession>
<dbReference type="AlphaFoldDB" id="A0A7W7PEN5"/>
<evidence type="ECO:0000256" key="2">
    <source>
        <dbReference type="SAM" id="Phobius"/>
    </source>
</evidence>
<keyword evidence="2" id="KW-0472">Membrane</keyword>
<feature type="transmembrane region" description="Helical" evidence="2">
    <location>
        <begin position="135"/>
        <end position="154"/>
    </location>
</feature>
<feature type="compositionally biased region" description="Low complexity" evidence="1">
    <location>
        <begin position="17"/>
        <end position="37"/>
    </location>
</feature>
<comment type="caution">
    <text evidence="3">The sequence shown here is derived from an EMBL/GenBank/DDBJ whole genome shotgun (WGS) entry which is preliminary data.</text>
</comment>
<evidence type="ECO:0000256" key="1">
    <source>
        <dbReference type="SAM" id="MobiDB-lite"/>
    </source>
</evidence>
<dbReference type="Proteomes" id="UP000556436">
    <property type="component" value="Unassembled WGS sequence"/>
</dbReference>
<protein>
    <recommendedName>
        <fullName evidence="5">Integral membrane protein</fullName>
    </recommendedName>
</protein>
<keyword evidence="2" id="KW-1133">Transmembrane helix</keyword>
<evidence type="ECO:0008006" key="5">
    <source>
        <dbReference type="Google" id="ProtNLM"/>
    </source>
</evidence>
<gene>
    <name evidence="3" type="ORF">FHS38_001874</name>
</gene>
<name>A0A7W7PEN5_STRNE</name>